<proteinExistence type="predicted"/>
<reference evidence="1" key="1">
    <citation type="journal article" date="2020" name="Stud. Mycol.">
        <title>101 Dothideomycetes genomes: a test case for predicting lifestyles and emergence of pathogens.</title>
        <authorList>
            <person name="Haridas S."/>
            <person name="Albert R."/>
            <person name="Binder M."/>
            <person name="Bloem J."/>
            <person name="Labutti K."/>
            <person name="Salamov A."/>
            <person name="Andreopoulos B."/>
            <person name="Baker S."/>
            <person name="Barry K."/>
            <person name="Bills G."/>
            <person name="Bluhm B."/>
            <person name="Cannon C."/>
            <person name="Castanera R."/>
            <person name="Culley D."/>
            <person name="Daum C."/>
            <person name="Ezra D."/>
            <person name="Gonzalez J."/>
            <person name="Henrissat B."/>
            <person name="Kuo A."/>
            <person name="Liang C."/>
            <person name="Lipzen A."/>
            <person name="Lutzoni F."/>
            <person name="Magnuson J."/>
            <person name="Mondo S."/>
            <person name="Nolan M."/>
            <person name="Ohm R."/>
            <person name="Pangilinan J."/>
            <person name="Park H.-J."/>
            <person name="Ramirez L."/>
            <person name="Alfaro M."/>
            <person name="Sun H."/>
            <person name="Tritt A."/>
            <person name="Yoshinaga Y."/>
            <person name="Zwiers L.-H."/>
            <person name="Turgeon B."/>
            <person name="Goodwin S."/>
            <person name="Spatafora J."/>
            <person name="Crous P."/>
            <person name="Grigoriev I."/>
        </authorList>
    </citation>
    <scope>NUCLEOTIDE SEQUENCE</scope>
    <source>
        <strain evidence="1">CBS 122368</strain>
    </source>
</reference>
<organism evidence="1 2">
    <name type="scientific">Trematosphaeria pertusa</name>
    <dbReference type="NCBI Taxonomy" id="390896"/>
    <lineage>
        <taxon>Eukaryota</taxon>
        <taxon>Fungi</taxon>
        <taxon>Dikarya</taxon>
        <taxon>Ascomycota</taxon>
        <taxon>Pezizomycotina</taxon>
        <taxon>Dothideomycetes</taxon>
        <taxon>Pleosporomycetidae</taxon>
        <taxon>Pleosporales</taxon>
        <taxon>Massarineae</taxon>
        <taxon>Trematosphaeriaceae</taxon>
        <taxon>Trematosphaeria</taxon>
    </lineage>
</organism>
<dbReference type="OrthoDB" id="3799366at2759"/>
<dbReference type="AlphaFoldDB" id="A0A6A6INV7"/>
<gene>
    <name evidence="1" type="ORF">BU26DRAFT_502478</name>
</gene>
<sequence length="229" mass="26511">MTSSILGIPFEGDVVEAICHYQTILLQADARIDRYFARIDADENSYRTMGERYHITESAARDPARCPADKLKRMKEAFELSRVEEYNAFFAPWQQLIELLHEARRHTKLSGTAEELLQRIRVGAELLDNVADRRATLVDKLSTLQEDVIALVHVNNIVLRRGVNARWAQSFSDPDDMFHMPNRKGEEWQMFRAWIWSLPETQRAVQAGRSVDEIAAETLYKDDESMVRE</sequence>
<evidence type="ECO:0000313" key="1">
    <source>
        <dbReference type="EMBL" id="KAF2251907.1"/>
    </source>
</evidence>
<keyword evidence="2" id="KW-1185">Reference proteome</keyword>
<protein>
    <submittedName>
        <fullName evidence="1">Uncharacterized protein</fullName>
    </submittedName>
</protein>
<evidence type="ECO:0000313" key="2">
    <source>
        <dbReference type="Proteomes" id="UP000800094"/>
    </source>
</evidence>
<dbReference type="Proteomes" id="UP000800094">
    <property type="component" value="Unassembled WGS sequence"/>
</dbReference>
<name>A0A6A6INV7_9PLEO</name>
<accession>A0A6A6INV7</accession>
<dbReference type="RefSeq" id="XP_033686911.1">
    <property type="nucleotide sequence ID" value="XM_033826639.1"/>
</dbReference>
<dbReference type="EMBL" id="ML987192">
    <property type="protein sequence ID" value="KAF2251907.1"/>
    <property type="molecule type" value="Genomic_DNA"/>
</dbReference>
<dbReference type="GeneID" id="54579969"/>